<evidence type="ECO:0000313" key="2">
    <source>
        <dbReference type="EMBL" id="CAJ1070940.1"/>
    </source>
</evidence>
<reference evidence="2" key="1">
    <citation type="submission" date="2023-08" db="EMBL/GenBank/DDBJ databases">
        <authorList>
            <person name="Alioto T."/>
            <person name="Alioto T."/>
            <person name="Gomez Garrido J."/>
        </authorList>
    </citation>
    <scope>NUCLEOTIDE SEQUENCE</scope>
</reference>
<gene>
    <name evidence="2" type="ORF">XNOV1_A029577</name>
</gene>
<dbReference type="AlphaFoldDB" id="A0AAV1GBR2"/>
<accession>A0AAV1GBR2</accession>
<proteinExistence type="predicted"/>
<dbReference type="EMBL" id="OY660876">
    <property type="protein sequence ID" value="CAJ1070940.1"/>
    <property type="molecule type" value="Genomic_DNA"/>
</dbReference>
<evidence type="ECO:0000256" key="1">
    <source>
        <dbReference type="SAM" id="MobiDB-lite"/>
    </source>
</evidence>
<sequence>MQTGSIVGPKRRQKPLKSASLIYAPGVGDVKERHLDLFFLSSANLFLLIPPLPSKHGRGAVRLDDSEADGRELARQQATNNERACKLKQTKPLSAPPKAGSLPPATLCR</sequence>
<name>A0AAV1GBR2_XYRNO</name>
<dbReference type="Proteomes" id="UP001178508">
    <property type="component" value="Chromosome 13"/>
</dbReference>
<keyword evidence="3" id="KW-1185">Reference proteome</keyword>
<evidence type="ECO:0000313" key="3">
    <source>
        <dbReference type="Proteomes" id="UP001178508"/>
    </source>
</evidence>
<feature type="region of interest" description="Disordered" evidence="1">
    <location>
        <begin position="57"/>
        <end position="109"/>
    </location>
</feature>
<organism evidence="2 3">
    <name type="scientific">Xyrichtys novacula</name>
    <name type="common">Pearly razorfish</name>
    <name type="synonym">Hemipteronotus novacula</name>
    <dbReference type="NCBI Taxonomy" id="13765"/>
    <lineage>
        <taxon>Eukaryota</taxon>
        <taxon>Metazoa</taxon>
        <taxon>Chordata</taxon>
        <taxon>Craniata</taxon>
        <taxon>Vertebrata</taxon>
        <taxon>Euteleostomi</taxon>
        <taxon>Actinopterygii</taxon>
        <taxon>Neopterygii</taxon>
        <taxon>Teleostei</taxon>
        <taxon>Neoteleostei</taxon>
        <taxon>Acanthomorphata</taxon>
        <taxon>Eupercaria</taxon>
        <taxon>Labriformes</taxon>
        <taxon>Labridae</taxon>
        <taxon>Xyrichtys</taxon>
    </lineage>
</organism>
<protein>
    <submittedName>
        <fullName evidence="2">Uncharacterized protein</fullName>
    </submittedName>
</protein>
<feature type="compositionally biased region" description="Basic and acidic residues" evidence="1">
    <location>
        <begin position="61"/>
        <end position="74"/>
    </location>
</feature>